<dbReference type="Proteomes" id="UP000299102">
    <property type="component" value="Unassembled WGS sequence"/>
</dbReference>
<evidence type="ECO:0000313" key="2">
    <source>
        <dbReference type="Proteomes" id="UP000299102"/>
    </source>
</evidence>
<dbReference type="AlphaFoldDB" id="A0A4C1WGL6"/>
<protein>
    <submittedName>
        <fullName evidence="1">Uncharacterized protein</fullName>
    </submittedName>
</protein>
<proteinExistence type="predicted"/>
<comment type="caution">
    <text evidence="1">The sequence shown here is derived from an EMBL/GenBank/DDBJ whole genome shotgun (WGS) entry which is preliminary data.</text>
</comment>
<name>A0A4C1WGL6_EUMVA</name>
<keyword evidence="2" id="KW-1185">Reference proteome</keyword>
<accession>A0A4C1WGL6</accession>
<gene>
    <name evidence="1" type="ORF">EVAR_37065_1</name>
</gene>
<evidence type="ECO:0000313" key="1">
    <source>
        <dbReference type="EMBL" id="GBP49980.1"/>
    </source>
</evidence>
<reference evidence="1 2" key="1">
    <citation type="journal article" date="2019" name="Commun. Biol.">
        <title>The bagworm genome reveals a unique fibroin gene that provides high tensile strength.</title>
        <authorList>
            <person name="Kono N."/>
            <person name="Nakamura H."/>
            <person name="Ohtoshi R."/>
            <person name="Tomita M."/>
            <person name="Numata K."/>
            <person name="Arakawa K."/>
        </authorList>
    </citation>
    <scope>NUCLEOTIDE SEQUENCE [LARGE SCALE GENOMIC DNA]</scope>
</reference>
<organism evidence="1 2">
    <name type="scientific">Eumeta variegata</name>
    <name type="common">Bagworm moth</name>
    <name type="synonym">Eumeta japonica</name>
    <dbReference type="NCBI Taxonomy" id="151549"/>
    <lineage>
        <taxon>Eukaryota</taxon>
        <taxon>Metazoa</taxon>
        <taxon>Ecdysozoa</taxon>
        <taxon>Arthropoda</taxon>
        <taxon>Hexapoda</taxon>
        <taxon>Insecta</taxon>
        <taxon>Pterygota</taxon>
        <taxon>Neoptera</taxon>
        <taxon>Endopterygota</taxon>
        <taxon>Lepidoptera</taxon>
        <taxon>Glossata</taxon>
        <taxon>Ditrysia</taxon>
        <taxon>Tineoidea</taxon>
        <taxon>Psychidae</taxon>
        <taxon>Oiketicinae</taxon>
        <taxon>Eumeta</taxon>
    </lineage>
</organism>
<sequence length="123" mass="13096">MIARNRCTDLVQCRGTRPARVSHTVKDRGCARADFSVTRRLRLPRMESACDCSGLISHLTITEEDPSGCLFPLRSVTRTAVSLAPVNSGYVSCQSSVGGRTSGGKVALVFATIPLLSLCVTGP</sequence>
<dbReference type="EMBL" id="BGZK01000555">
    <property type="protein sequence ID" value="GBP49980.1"/>
    <property type="molecule type" value="Genomic_DNA"/>
</dbReference>